<dbReference type="Proteomes" id="UP000053923">
    <property type="component" value="Unassembled WGS sequence"/>
</dbReference>
<reference evidence="3" key="1">
    <citation type="submission" date="2015-10" db="EMBL/GenBank/DDBJ databases">
        <authorList>
            <person name="Ju K.-S."/>
            <person name="Doroghazi J.R."/>
            <person name="Metcalf W.W."/>
        </authorList>
    </citation>
    <scope>NUCLEOTIDE SEQUENCE [LARGE SCALE GENOMIC DNA]</scope>
    <source>
        <strain evidence="3">NRRL 3151</strain>
    </source>
</reference>
<organism evidence="2 3">
    <name type="scientific">Streptomyces regalis</name>
    <dbReference type="NCBI Taxonomy" id="68262"/>
    <lineage>
        <taxon>Bacteria</taxon>
        <taxon>Bacillati</taxon>
        <taxon>Actinomycetota</taxon>
        <taxon>Actinomycetes</taxon>
        <taxon>Kitasatosporales</taxon>
        <taxon>Streptomycetaceae</taxon>
        <taxon>Streptomyces</taxon>
    </lineage>
</organism>
<keyword evidence="3" id="KW-1185">Reference proteome</keyword>
<sequence length="174" mass="18052">MPLRGEVAHAEALVGVLRAECRMWESNVGGLVPVTVYPAAALGATVRVGPVAVLRLGGQAQEVVPLVGCGEGEPGALGACGLGEFTRTCDGIGRPENGNRLLCLRPIASYRSARCPVACLDADPVRRTVASSPGSSGAGSRRVTGRHPKWATATRRLSTDAPTERCRARPVESA</sequence>
<feature type="compositionally biased region" description="Basic and acidic residues" evidence="1">
    <location>
        <begin position="162"/>
        <end position="174"/>
    </location>
</feature>
<protein>
    <submittedName>
        <fullName evidence="2">Uncharacterized protein</fullName>
    </submittedName>
</protein>
<evidence type="ECO:0000256" key="1">
    <source>
        <dbReference type="SAM" id="MobiDB-lite"/>
    </source>
</evidence>
<name>A0A101JD42_9ACTN</name>
<dbReference type="AlphaFoldDB" id="A0A101JD42"/>
<evidence type="ECO:0000313" key="2">
    <source>
        <dbReference type="EMBL" id="KUL24599.1"/>
    </source>
</evidence>
<feature type="compositionally biased region" description="Low complexity" evidence="1">
    <location>
        <begin position="130"/>
        <end position="140"/>
    </location>
</feature>
<proteinExistence type="predicted"/>
<comment type="caution">
    <text evidence="2">The sequence shown here is derived from an EMBL/GenBank/DDBJ whole genome shotgun (WGS) entry which is preliminary data.</text>
</comment>
<evidence type="ECO:0000313" key="3">
    <source>
        <dbReference type="Proteomes" id="UP000053923"/>
    </source>
</evidence>
<dbReference type="EMBL" id="LLZG01000375">
    <property type="protein sequence ID" value="KUL24599.1"/>
    <property type="molecule type" value="Genomic_DNA"/>
</dbReference>
<gene>
    <name evidence="2" type="ORF">ADL12_36385</name>
</gene>
<accession>A0A101JD42</accession>
<feature type="region of interest" description="Disordered" evidence="1">
    <location>
        <begin position="128"/>
        <end position="174"/>
    </location>
</feature>